<organism evidence="1 2">
    <name type="scientific">Granulicella rosea</name>
    <dbReference type="NCBI Taxonomy" id="474952"/>
    <lineage>
        <taxon>Bacteria</taxon>
        <taxon>Pseudomonadati</taxon>
        <taxon>Acidobacteriota</taxon>
        <taxon>Terriglobia</taxon>
        <taxon>Terriglobales</taxon>
        <taxon>Acidobacteriaceae</taxon>
        <taxon>Granulicella</taxon>
    </lineage>
</organism>
<sequence length="61" mass="6350">MDLSIVLVAAVLASLALGVLLAHGICVAMFQIFRIHSRQVAMTRSARTAMKPAVTGGVVEG</sequence>
<name>A0A239INZ3_9BACT</name>
<accession>A0A239INZ3</accession>
<evidence type="ECO:0000313" key="2">
    <source>
        <dbReference type="Proteomes" id="UP000198356"/>
    </source>
</evidence>
<dbReference type="AlphaFoldDB" id="A0A239INZ3"/>
<keyword evidence="2" id="KW-1185">Reference proteome</keyword>
<evidence type="ECO:0000313" key="1">
    <source>
        <dbReference type="EMBL" id="SNS95267.1"/>
    </source>
</evidence>
<dbReference type="RefSeq" id="WP_089408323.1">
    <property type="nucleotide sequence ID" value="NZ_FZOU01000003.1"/>
</dbReference>
<gene>
    <name evidence="1" type="ORF">SAMN05421770_103204</name>
</gene>
<proteinExistence type="predicted"/>
<reference evidence="1 2" key="1">
    <citation type="submission" date="2017-06" db="EMBL/GenBank/DDBJ databases">
        <authorList>
            <person name="Kim H.J."/>
            <person name="Triplett B.A."/>
        </authorList>
    </citation>
    <scope>NUCLEOTIDE SEQUENCE [LARGE SCALE GENOMIC DNA]</scope>
    <source>
        <strain evidence="1 2">DSM 18704</strain>
    </source>
</reference>
<protein>
    <submittedName>
        <fullName evidence="1">Uncharacterized protein</fullName>
    </submittedName>
</protein>
<dbReference type="OrthoDB" id="123434at2"/>
<dbReference type="EMBL" id="FZOU01000003">
    <property type="protein sequence ID" value="SNS95267.1"/>
    <property type="molecule type" value="Genomic_DNA"/>
</dbReference>
<dbReference type="Proteomes" id="UP000198356">
    <property type="component" value="Unassembled WGS sequence"/>
</dbReference>